<evidence type="ECO:0000259" key="1">
    <source>
        <dbReference type="Pfam" id="PF01965"/>
    </source>
</evidence>
<reference evidence="6 7" key="1">
    <citation type="journal article" date="2019" name="Nat. Med.">
        <title>A library of human gut bacterial isolates paired with longitudinal multiomics data enables mechanistic microbiome research.</title>
        <authorList>
            <person name="Poyet M."/>
            <person name="Groussin M."/>
            <person name="Gibbons S.M."/>
            <person name="Avila-Pacheco J."/>
            <person name="Jiang X."/>
            <person name="Kearney S.M."/>
            <person name="Perrotta A.R."/>
            <person name="Berdy B."/>
            <person name="Zhao S."/>
            <person name="Lieberman T.D."/>
            <person name="Swanson P.K."/>
            <person name="Smith M."/>
            <person name="Roesemann S."/>
            <person name="Alexander J.E."/>
            <person name="Rich S.A."/>
            <person name="Livny J."/>
            <person name="Vlamakis H."/>
            <person name="Clish C."/>
            <person name="Bullock K."/>
            <person name="Deik A."/>
            <person name="Scott J."/>
            <person name="Pierce K.A."/>
            <person name="Xavier R.J."/>
            <person name="Alm E.J."/>
        </authorList>
    </citation>
    <scope>NUCLEOTIDE SEQUENCE [LARGE SCALE GENOMIC DNA]</scope>
    <source>
        <strain evidence="4 7">BIOML-A165</strain>
        <strain evidence="3 6">BIOML-A188</strain>
    </source>
</reference>
<evidence type="ECO:0000313" key="8">
    <source>
        <dbReference type="Proteomes" id="UP000500882"/>
    </source>
</evidence>
<dbReference type="Proteomes" id="UP000440614">
    <property type="component" value="Unassembled WGS sequence"/>
</dbReference>
<sequence>MKEVIFVLLNEFADWEGAFIAACLNQGVMPGSPVPYKVKTLSITKEPVSSIGGFRVLPDYDLKDMPEDYAGLILIGGMSWFSPEAELIVPLVEKAIKDKKVVGGICNASVFLAMHGFLNNVKHTSNTIDYLKQHVGERYTGDSNYVDQQAVRDGKIITANGTGQLEFCREILYALEADTAEAIEKSYLFYKNGFCPE</sequence>
<evidence type="ECO:0000313" key="7">
    <source>
        <dbReference type="Proteomes" id="UP000460317"/>
    </source>
</evidence>
<dbReference type="InterPro" id="IPR029062">
    <property type="entry name" value="Class_I_gatase-like"/>
</dbReference>
<dbReference type="EMBL" id="AP022660">
    <property type="protein sequence ID" value="BCA50795.1"/>
    <property type="molecule type" value="Genomic_DNA"/>
</dbReference>
<dbReference type="Proteomes" id="UP000460317">
    <property type="component" value="Unassembled WGS sequence"/>
</dbReference>
<dbReference type="Proteomes" id="UP001217776">
    <property type="component" value="Unassembled WGS sequence"/>
</dbReference>
<keyword evidence="4" id="KW-0808">Transferase</keyword>
<dbReference type="KEGG" id="btho:Btheta7330_01837"/>
<dbReference type="RefSeq" id="WP_008764908.1">
    <property type="nucleotide sequence ID" value="NZ_AP022660.1"/>
</dbReference>
<dbReference type="CDD" id="cd03140">
    <property type="entry name" value="GATase1_PfpI_3"/>
    <property type="match status" value="1"/>
</dbReference>
<dbReference type="PANTHER" id="PTHR48094:SF19">
    <property type="entry name" value="DJ-1_PFPI DOMAIN-CONTAINING PROTEIN"/>
    <property type="match status" value="1"/>
</dbReference>
<dbReference type="EMBL" id="JAQNVG010000007">
    <property type="protein sequence ID" value="MDC2235231.1"/>
    <property type="molecule type" value="Genomic_DNA"/>
</dbReference>
<dbReference type="InterPro" id="IPR050325">
    <property type="entry name" value="Prot/Nucl_acid_deglycase"/>
</dbReference>
<accession>A0A0P0FM10</accession>
<reference evidence="2 8" key="2">
    <citation type="submission" date="2020-02" db="EMBL/GenBank/DDBJ databases">
        <title>Whole-genome sequencing and comparative analysis of the genomes of Bacteroides thetaiotaomicron and Escherichia coli isolated from a healthy resident in Vietnam.</title>
        <authorList>
            <person name="Mohsin M."/>
            <person name="Tanaka K."/>
            <person name="Kawahara R."/>
            <person name="Kondo S."/>
            <person name="Noguchi H."/>
            <person name="Motooka D."/>
            <person name="Nakamura S."/>
            <person name="Khong D.T."/>
            <person name="Nguyen T.N."/>
            <person name="Tran H.T."/>
            <person name="Yamamoto Y."/>
        </authorList>
    </citation>
    <scope>NUCLEOTIDE SEQUENCE [LARGE SCALE GENOMIC DNA]</scope>
    <source>
        <strain evidence="2 8">F9-2</strain>
    </source>
</reference>
<evidence type="ECO:0000313" key="6">
    <source>
        <dbReference type="Proteomes" id="UP000440614"/>
    </source>
</evidence>
<evidence type="ECO:0000313" key="5">
    <source>
        <dbReference type="EMBL" id="MDC2235231.1"/>
    </source>
</evidence>
<evidence type="ECO:0000313" key="4">
    <source>
        <dbReference type="EMBL" id="KAB4450688.1"/>
    </source>
</evidence>
<keyword evidence="4" id="KW-0315">Glutamine amidotransferase</keyword>
<dbReference type="AlphaFoldDB" id="A0A0P0FM10"/>
<dbReference type="PANTHER" id="PTHR48094">
    <property type="entry name" value="PROTEIN/NUCLEIC ACID DEGLYCASE DJ-1-RELATED"/>
    <property type="match status" value="1"/>
</dbReference>
<dbReference type="Pfam" id="PF01965">
    <property type="entry name" value="DJ-1_PfpI"/>
    <property type="match status" value="1"/>
</dbReference>
<dbReference type="GO" id="GO:0016740">
    <property type="term" value="F:transferase activity"/>
    <property type="evidence" value="ECO:0007669"/>
    <property type="project" value="UniProtKB-KW"/>
</dbReference>
<protein>
    <submittedName>
        <fullName evidence="4">Glutamine amidotransferase</fullName>
    </submittedName>
</protein>
<proteinExistence type="predicted"/>
<dbReference type="EMBL" id="WCSY01000033">
    <property type="protein sequence ID" value="KAB4305883.1"/>
    <property type="molecule type" value="Genomic_DNA"/>
</dbReference>
<accession>C6ISS8</accession>
<dbReference type="Proteomes" id="UP000500882">
    <property type="component" value="Chromosome"/>
</dbReference>
<organism evidence="4 7">
    <name type="scientific">Bacteroides thetaiotaomicron</name>
    <dbReference type="NCBI Taxonomy" id="818"/>
    <lineage>
        <taxon>Bacteria</taxon>
        <taxon>Pseudomonadati</taxon>
        <taxon>Bacteroidota</taxon>
        <taxon>Bacteroidia</taxon>
        <taxon>Bacteroidales</taxon>
        <taxon>Bacteroidaceae</taxon>
        <taxon>Bacteroides</taxon>
    </lineage>
</organism>
<name>A0A0P0FM10_BACT4</name>
<dbReference type="InterPro" id="IPR002818">
    <property type="entry name" value="DJ-1/PfpI"/>
</dbReference>
<dbReference type="Gene3D" id="3.40.50.880">
    <property type="match status" value="1"/>
</dbReference>
<feature type="domain" description="DJ-1/PfpI" evidence="1">
    <location>
        <begin position="2"/>
        <end position="172"/>
    </location>
</feature>
<evidence type="ECO:0000313" key="2">
    <source>
        <dbReference type="EMBL" id="BCA50795.1"/>
    </source>
</evidence>
<dbReference type="EMBL" id="WCSB01000014">
    <property type="protein sequence ID" value="KAB4450688.1"/>
    <property type="molecule type" value="Genomic_DNA"/>
</dbReference>
<evidence type="ECO:0000313" key="3">
    <source>
        <dbReference type="EMBL" id="KAB4305883.1"/>
    </source>
</evidence>
<reference evidence="5" key="3">
    <citation type="submission" date="2022-10" db="EMBL/GenBank/DDBJ databases">
        <title>Human gut microbiome strain richness.</title>
        <authorList>
            <person name="Chen-Liaw A."/>
        </authorList>
    </citation>
    <scope>NUCLEOTIDE SEQUENCE</scope>
    <source>
        <strain evidence="5">1001283st1_A3_1001283B150304_161114</strain>
    </source>
</reference>
<dbReference type="GO" id="GO:0005737">
    <property type="term" value="C:cytoplasm"/>
    <property type="evidence" value="ECO:0007669"/>
    <property type="project" value="TreeGrafter"/>
</dbReference>
<dbReference type="SUPFAM" id="SSF52317">
    <property type="entry name" value="Class I glutamine amidotransferase-like"/>
    <property type="match status" value="1"/>
</dbReference>
<gene>
    <name evidence="2" type="ORF">BatF92_27370</name>
    <name evidence="4" type="ORF">GAN93_15725</name>
    <name evidence="3" type="ORF">GAO51_24950</name>
    <name evidence="5" type="ORF">PO127_05635</name>
</gene>